<name>A0A7Y7Y0S6_9PSED</name>
<feature type="compositionally biased region" description="Polar residues" evidence="1">
    <location>
        <begin position="16"/>
        <end position="25"/>
    </location>
</feature>
<protein>
    <submittedName>
        <fullName evidence="2">Uncharacterized protein</fullName>
    </submittedName>
</protein>
<gene>
    <name evidence="2" type="ORF">HX845_19350</name>
</gene>
<dbReference type="EMBL" id="JACAQE010000007">
    <property type="protein sequence ID" value="NWC15828.1"/>
    <property type="molecule type" value="Genomic_DNA"/>
</dbReference>
<feature type="region of interest" description="Disordered" evidence="1">
    <location>
        <begin position="14"/>
        <end position="34"/>
    </location>
</feature>
<reference evidence="2 3" key="1">
    <citation type="submission" date="2020-04" db="EMBL/GenBank/DDBJ databases">
        <title>Molecular characterization of pseudomonads from Agaricus bisporus reveal novel blotch 2 pathogens in Western Europe.</title>
        <authorList>
            <person name="Taparia T."/>
            <person name="Krijger M."/>
            <person name="Haynes E."/>
            <person name="Elpinstone J.G."/>
            <person name="Noble R."/>
            <person name="Van Der Wolf J."/>
        </authorList>
    </citation>
    <scope>NUCLEOTIDE SEQUENCE [LARGE SCALE GENOMIC DNA]</scope>
    <source>
        <strain evidence="2 3">IPO3738</strain>
    </source>
</reference>
<comment type="caution">
    <text evidence="2">The sequence shown here is derived from an EMBL/GenBank/DDBJ whole genome shotgun (WGS) entry which is preliminary data.</text>
</comment>
<proteinExistence type="predicted"/>
<organism evidence="2 3">
    <name type="scientific">Pseudomonas gingeri</name>
    <dbReference type="NCBI Taxonomy" id="117681"/>
    <lineage>
        <taxon>Bacteria</taxon>
        <taxon>Pseudomonadati</taxon>
        <taxon>Pseudomonadota</taxon>
        <taxon>Gammaproteobacteria</taxon>
        <taxon>Pseudomonadales</taxon>
        <taxon>Pseudomonadaceae</taxon>
        <taxon>Pseudomonas</taxon>
    </lineage>
</organism>
<evidence type="ECO:0000256" key="1">
    <source>
        <dbReference type="SAM" id="MobiDB-lite"/>
    </source>
</evidence>
<dbReference type="AlphaFoldDB" id="A0A7Y7Y0S6"/>
<evidence type="ECO:0000313" key="3">
    <source>
        <dbReference type="Proteomes" id="UP000517547"/>
    </source>
</evidence>
<accession>A0A7Y7Y0S6</accession>
<dbReference type="RefSeq" id="WP_017127725.1">
    <property type="nucleotide sequence ID" value="NZ_JACAQE010000007.1"/>
</dbReference>
<evidence type="ECO:0000313" key="2">
    <source>
        <dbReference type="EMBL" id="NWC15828.1"/>
    </source>
</evidence>
<sequence length="503" mass="55197">MNVGISISLAPRLLQGNGSSTQDTRTVYGPEPAGAEFEPLQMPATATEEDSTGQRIAALSSAPGRTEHSGFRAMLSAPGGTSTVLGRQAPPSTREEKIEAFVASWKQASAVFNGMPRSSPLQDAQQAFERQFPHAPRPVDLHRIQVHIYQMTGSPPGDEMSEHTLVASPSLADLIVAHYNGSDVSTPYGRYPFPGILYYGHGDAYCLGDGSAHESPRRIWSVNTQDALGFIGKLPADKAREVAGQQARHFVTPGVDGKTPREALAEIRREQILIEAQQQDDQDILSEEGKAFVESIVKTPSATDLEPACLDQSRRPRVYSLSVREAAHDGNDNDCYPSLTLQGPLVMVRPATDQPSSGEGDGSLFVLYLPGWGLKEFRSRQDLMASIAVSPMFQRFLPEVVQARSPETTRYVFDKFEAVPSDMSFLEHSVQQQIDKQQRDTRHRLEQAGRRGVDLIEFDVIAGHSTRDFRKSFEPPRVIAANSRPAVDHNLNVSTLLRASLRA</sequence>
<dbReference type="Proteomes" id="UP000517547">
    <property type="component" value="Unassembled WGS sequence"/>
</dbReference>